<dbReference type="NCBIfam" id="NF035939">
    <property type="entry name" value="TIM_EboE"/>
    <property type="match status" value="1"/>
</dbReference>
<accession>A0A2P2DAR8</accession>
<name>A0A2P2DAR8_9LEPT</name>
<protein>
    <recommendedName>
        <fullName evidence="3">Xylose isomerase</fullName>
    </recommendedName>
</protein>
<reference evidence="2" key="1">
    <citation type="journal article" date="2019" name="Microbiol. Immunol.">
        <title>Molecular and phenotypic characterization of Leptospira johnsonii sp. nov., Leptospira ellinghausenii sp. nov. and Leptospira ryugenii sp. nov. isolated from soil and water in Japan.</title>
        <authorList>
            <person name="Masuzawa T."/>
            <person name="Saito M."/>
            <person name="Nakao R."/>
            <person name="Nikaido Y."/>
            <person name="Matsumoto M."/>
            <person name="Ogawa M."/>
            <person name="Yokoyama M."/>
            <person name="Hidaka Y."/>
            <person name="Tomita J."/>
            <person name="Sakakibara K."/>
            <person name="Suzuki K."/>
            <person name="Yasuda S."/>
            <person name="Sato H."/>
            <person name="Yamaguchi M."/>
            <person name="Yoshida S.I."/>
            <person name="Koizumi N."/>
            <person name="Kawamura Y."/>
        </authorList>
    </citation>
    <scope>NUCLEOTIDE SEQUENCE [LARGE SCALE GENOMIC DNA]</scope>
    <source>
        <strain evidence="2">E18</strain>
    </source>
</reference>
<dbReference type="EMBL" id="BFAZ01000005">
    <property type="protein sequence ID" value="GBF41737.1"/>
    <property type="molecule type" value="Genomic_DNA"/>
</dbReference>
<dbReference type="AlphaFoldDB" id="A0A2P2DAR8"/>
<dbReference type="OrthoDB" id="9785907at2"/>
<dbReference type="Proteomes" id="UP000245206">
    <property type="component" value="Unassembled WGS sequence"/>
</dbReference>
<proteinExistence type="predicted"/>
<gene>
    <name evidence="1" type="ORF">LPTSP2_10180</name>
</gene>
<evidence type="ECO:0008006" key="3">
    <source>
        <dbReference type="Google" id="ProtNLM"/>
    </source>
</evidence>
<evidence type="ECO:0000313" key="1">
    <source>
        <dbReference type="EMBL" id="GBF41737.1"/>
    </source>
</evidence>
<organism evidence="1 2">
    <name type="scientific">Leptospira ellinghausenii</name>
    <dbReference type="NCBI Taxonomy" id="1917822"/>
    <lineage>
        <taxon>Bacteria</taxon>
        <taxon>Pseudomonadati</taxon>
        <taxon>Spirochaetota</taxon>
        <taxon>Spirochaetia</taxon>
        <taxon>Leptospirales</taxon>
        <taxon>Leptospiraceae</taxon>
        <taxon>Leptospira</taxon>
    </lineage>
</organism>
<comment type="caution">
    <text evidence="1">The sequence shown here is derived from an EMBL/GenBank/DDBJ whole genome shotgun (WGS) entry which is preliminary data.</text>
</comment>
<dbReference type="SUPFAM" id="SSF51658">
    <property type="entry name" value="Xylose isomerase-like"/>
    <property type="match status" value="1"/>
</dbReference>
<sequence length="405" mass="47015">MKTKYGHITYCSNIHVGESWEDHFQELKNYLPKIKTQISPNEPFGIGLRLSNEASLNLSQKEILLEWKKWLKQESMYVISINGFPYGGFHSEVVKEGVYHPDWSTNERYEYTKRLFLLLNEMLPLGEEGGVSTPPLSYLYFESNETDFLKRKNKCNHFIIQTLVDLIRIKKKESRILHLDIEPEPDGFLGTFANLVHWYENELLPMALPILKKEFGFDQTIAIQNTKEHIRFCLDVCHLAVTHEMNDVLFSELKRTGIKVGRIQVSSALKVEFSGSIEEKLNLLKPFDEKKYLHQVVSVKRNGAILSYKDLGEAILNGAEMGEEWRIHFHVPIFLDSYGEFLSTQEELVTVLKIQKQSPFTNVLEIETYTWNVLPTPLQISLEASIVRELDWLQTMMSDKINDPK</sequence>
<dbReference type="InterPro" id="IPR036237">
    <property type="entry name" value="Xyl_isomerase-like_sf"/>
</dbReference>
<keyword evidence="2" id="KW-1185">Reference proteome</keyword>
<evidence type="ECO:0000313" key="2">
    <source>
        <dbReference type="Proteomes" id="UP000245206"/>
    </source>
</evidence>
<dbReference type="RefSeq" id="WP_108958892.1">
    <property type="nucleotide sequence ID" value="NZ_BFAZ01000005.1"/>
</dbReference>